<sequence>MPCFCYRIAANIFVFTRILGMRIEGITASKFTILTNM</sequence>
<dbReference type="AlphaFoldDB" id="R1IY08"/>
<dbReference type="Proteomes" id="UP000011223">
    <property type="component" value="Unassembled WGS sequence"/>
</dbReference>
<dbReference type="EMBL" id="ANFM02000014">
    <property type="protein sequence ID" value="EOD80220.1"/>
    <property type="molecule type" value="Genomic_DNA"/>
</dbReference>
<accession>R1IY08</accession>
<evidence type="ECO:0000313" key="1">
    <source>
        <dbReference type="EMBL" id="EOD80220.1"/>
    </source>
</evidence>
<name>R1IY08_9GAMM</name>
<evidence type="ECO:0000313" key="2">
    <source>
        <dbReference type="Proteomes" id="UP000011223"/>
    </source>
</evidence>
<protein>
    <submittedName>
        <fullName evidence="1">Uncharacterized protein</fullName>
    </submittedName>
</protein>
<proteinExistence type="predicted"/>
<gene>
    <name evidence="1" type="ORF">D515_00790</name>
</gene>
<keyword evidence="2" id="KW-1185">Reference proteome</keyword>
<organism evidence="1 2">
    <name type="scientific">Grimontia indica</name>
    <dbReference type="NCBI Taxonomy" id="1056512"/>
    <lineage>
        <taxon>Bacteria</taxon>
        <taxon>Pseudomonadati</taxon>
        <taxon>Pseudomonadota</taxon>
        <taxon>Gammaproteobacteria</taxon>
        <taxon>Vibrionales</taxon>
        <taxon>Vibrionaceae</taxon>
        <taxon>Grimontia</taxon>
    </lineage>
</organism>
<reference evidence="1 2" key="1">
    <citation type="journal article" date="2014" name="PLoS ONE">
        <title>Grimontia indica AK16(T), sp. nov., Isolated from a Seawater Sample Reports the Presence of Pathogenic Genes Similar to Vibrio Genus.</title>
        <authorList>
            <person name="Singh A."/>
            <person name="Vaidya B."/>
            <person name="Khatri I."/>
            <person name="Srinivas T.N."/>
            <person name="Subramanian S."/>
            <person name="Korpole S."/>
            <person name="Pinnaka A.K."/>
        </authorList>
    </citation>
    <scope>NUCLEOTIDE SEQUENCE [LARGE SCALE GENOMIC DNA]</scope>
    <source>
        <strain evidence="1 2">AK16</strain>
    </source>
</reference>
<comment type="caution">
    <text evidence="1">The sequence shown here is derived from an EMBL/GenBank/DDBJ whole genome shotgun (WGS) entry which is preliminary data.</text>
</comment>